<feature type="transmembrane region" description="Helical" evidence="2">
    <location>
        <begin position="332"/>
        <end position="348"/>
    </location>
</feature>
<dbReference type="PANTHER" id="PTHR36970">
    <property type="entry name" value="UNNAMED PRODUCT"/>
    <property type="match status" value="1"/>
</dbReference>
<keyword evidence="2" id="KW-0472">Membrane</keyword>
<proteinExistence type="predicted"/>
<evidence type="ECO:0000313" key="4">
    <source>
        <dbReference type="Proteomes" id="UP000594262"/>
    </source>
</evidence>
<feature type="region of interest" description="Disordered" evidence="1">
    <location>
        <begin position="618"/>
        <end position="638"/>
    </location>
</feature>
<organism evidence="3 4">
    <name type="scientific">Clytia hemisphaerica</name>
    <dbReference type="NCBI Taxonomy" id="252671"/>
    <lineage>
        <taxon>Eukaryota</taxon>
        <taxon>Metazoa</taxon>
        <taxon>Cnidaria</taxon>
        <taxon>Hydrozoa</taxon>
        <taxon>Hydroidolina</taxon>
        <taxon>Leptothecata</taxon>
        <taxon>Obeliida</taxon>
        <taxon>Clytiidae</taxon>
        <taxon>Clytia</taxon>
    </lineage>
</organism>
<dbReference type="GeneID" id="136803465"/>
<feature type="compositionally biased region" description="Basic residues" evidence="1">
    <location>
        <begin position="457"/>
        <end position="467"/>
    </location>
</feature>
<dbReference type="AlphaFoldDB" id="A0A7M5V291"/>
<feature type="compositionally biased region" description="Acidic residues" evidence="1">
    <location>
        <begin position="620"/>
        <end position="631"/>
    </location>
</feature>
<dbReference type="RefSeq" id="XP_066916301.1">
    <property type="nucleotide sequence ID" value="XM_067060200.1"/>
</dbReference>
<dbReference type="OrthoDB" id="5974442at2759"/>
<evidence type="ECO:0000256" key="1">
    <source>
        <dbReference type="SAM" id="MobiDB-lite"/>
    </source>
</evidence>
<evidence type="ECO:0000313" key="3">
    <source>
        <dbReference type="EnsemblMetazoa" id="CLYHEMP002240.1"/>
    </source>
</evidence>
<dbReference type="Proteomes" id="UP000594262">
    <property type="component" value="Unplaced"/>
</dbReference>
<feature type="transmembrane region" description="Helical" evidence="2">
    <location>
        <begin position="127"/>
        <end position="145"/>
    </location>
</feature>
<protein>
    <submittedName>
        <fullName evidence="3">Uncharacterized protein</fullName>
    </submittedName>
</protein>
<dbReference type="PANTHER" id="PTHR36970:SF1">
    <property type="entry name" value="BESTROPHIN HOMOLOG"/>
    <property type="match status" value="1"/>
</dbReference>
<keyword evidence="2" id="KW-1133">Transmembrane helix</keyword>
<keyword evidence="4" id="KW-1185">Reference proteome</keyword>
<feature type="region of interest" description="Disordered" evidence="1">
    <location>
        <begin position="401"/>
        <end position="433"/>
    </location>
</feature>
<feature type="transmembrane region" description="Helical" evidence="2">
    <location>
        <begin position="151"/>
        <end position="171"/>
    </location>
</feature>
<reference evidence="3" key="1">
    <citation type="submission" date="2021-01" db="UniProtKB">
        <authorList>
            <consortium name="EnsemblMetazoa"/>
        </authorList>
    </citation>
    <scope>IDENTIFICATION</scope>
</reference>
<feature type="compositionally biased region" description="Polar residues" evidence="1">
    <location>
        <begin position="412"/>
        <end position="425"/>
    </location>
</feature>
<accession>A0A7M5V291</accession>
<keyword evidence="2" id="KW-0812">Transmembrane</keyword>
<evidence type="ECO:0000256" key="2">
    <source>
        <dbReference type="SAM" id="Phobius"/>
    </source>
</evidence>
<name>A0A7M5V291_9CNID</name>
<sequence>MGIRDRRFGRKRFKDQGRTQSLPAQATNNVEMEGGADDENSFLFPGYLTVIRNIQRRSKKKRGPMSTKSIRRINEYYNWQFEDDGREAIREWSRKRIQKMRGFNKSYYGCLVYTFHLDTLKSFVENFNFMVILQMFIAAGGVYLFDHFDIHYNFNAALFVSPIVFPLAFSINTDFQRREKVLDDLANFKSSSMLWFFCMREWKKGAGLDDEWMNQIQKKLHSIMFNLREYLLTSRSDRRNIIARYMYEDYSDCSQLIDNVRESKLPANPALISRAYHLLQAICLSFERLRVIREYRSPRSIRSFNKVLVLLLPIILCPYFVALTRAQSGSPWGAYLIAVLVAAIYGALQGVQDKLDDPFDGMSEDDINLDTIDEWTFNSLENAAKRDYDGFKSFIHNQSGTVDEKDAETTKNTKLNGSVSSSNDPKTPPQIYRPKTRSIAEILREMQEKDAAGSRNHSFKNKKNPIKKISMRLIEKMHEKEKNDSDNITSSSKAGNLNSNPTEKSHLSLGSPSNRSVSSKKSLSKVSFSDDMVNFKKENSGVPNGDDDEYDDAFHNGTQAAVQPLLGLIREDDSKPKLAKDKEVDIAEIKAPEKDSVLKLTNGVAYGIKDSEHNIKGINDDDCERDSDDSFQEVVVID</sequence>
<feature type="compositionally biased region" description="Low complexity" evidence="1">
    <location>
        <begin position="511"/>
        <end position="523"/>
    </location>
</feature>
<feature type="compositionally biased region" description="Polar residues" evidence="1">
    <location>
        <begin position="19"/>
        <end position="30"/>
    </location>
</feature>
<feature type="region of interest" description="Disordered" evidence="1">
    <location>
        <begin position="448"/>
        <end position="467"/>
    </location>
</feature>
<dbReference type="EnsemblMetazoa" id="CLYHEMT002240.1">
    <property type="protein sequence ID" value="CLYHEMP002240.1"/>
    <property type="gene ID" value="CLYHEMG002240"/>
</dbReference>
<feature type="compositionally biased region" description="Basic and acidic residues" evidence="1">
    <location>
        <begin position="402"/>
        <end position="411"/>
    </location>
</feature>
<feature type="region of interest" description="Disordered" evidence="1">
    <location>
        <begin position="1"/>
        <end position="34"/>
    </location>
</feature>
<feature type="compositionally biased region" description="Polar residues" evidence="1">
    <location>
        <begin position="486"/>
        <end position="502"/>
    </location>
</feature>
<feature type="transmembrane region" description="Helical" evidence="2">
    <location>
        <begin position="307"/>
        <end position="326"/>
    </location>
</feature>
<feature type="region of interest" description="Disordered" evidence="1">
    <location>
        <begin position="479"/>
        <end position="523"/>
    </location>
</feature>